<evidence type="ECO:0000313" key="6">
    <source>
        <dbReference type="Proteomes" id="UP000256977"/>
    </source>
</evidence>
<gene>
    <name evidence="5" type="ORF">DFP98_103440</name>
</gene>
<keyword evidence="1 5" id="KW-0808">Transferase</keyword>
<evidence type="ECO:0000256" key="1">
    <source>
        <dbReference type="ARBA" id="ARBA00022679"/>
    </source>
</evidence>
<evidence type="ECO:0000313" key="5">
    <source>
        <dbReference type="EMBL" id="RED86585.1"/>
    </source>
</evidence>
<keyword evidence="2" id="KW-0012">Acyltransferase</keyword>
<keyword evidence="6" id="KW-1185">Reference proteome</keyword>
<sequence length="186" mass="21828">MIVKQYVTSRLKLRTLDEKDAPQVLDYVVRNEQFLFPWEPLRTPDYYTLERQRELLRFDQSSMALEQLLKVWLFKQAEPNRIIGSIALSNIVRGAFQSCHLGYKLDGEEVNRGYMEEALRAVVSIAFEELRLHRIEANIMPRNGASLRLVEKLNFQPEGLARKYLKINGKWEDHIHMTLINEAPDL</sequence>
<organism evidence="5 6">
    <name type="scientific">Cohnella phaseoli</name>
    <dbReference type="NCBI Taxonomy" id="456490"/>
    <lineage>
        <taxon>Bacteria</taxon>
        <taxon>Bacillati</taxon>
        <taxon>Bacillota</taxon>
        <taxon>Bacilli</taxon>
        <taxon>Bacillales</taxon>
        <taxon>Paenibacillaceae</taxon>
        <taxon>Cohnella</taxon>
    </lineage>
</organism>
<accession>A0A3D9KJH8</accession>
<dbReference type="GO" id="GO:0008999">
    <property type="term" value="F:protein-N-terminal-alanine acetyltransferase activity"/>
    <property type="evidence" value="ECO:0007669"/>
    <property type="project" value="TreeGrafter"/>
</dbReference>
<reference evidence="5 6" key="1">
    <citation type="submission" date="2018-07" db="EMBL/GenBank/DDBJ databases">
        <title>Genomic Encyclopedia of Type Strains, Phase III (KMG-III): the genomes of soil and plant-associated and newly described type strains.</title>
        <authorList>
            <person name="Whitman W."/>
        </authorList>
    </citation>
    <scope>NUCLEOTIDE SEQUENCE [LARGE SCALE GENOMIC DNA]</scope>
    <source>
        <strain evidence="5 6">CECT 7287</strain>
    </source>
</reference>
<proteinExistence type="inferred from homology"/>
<dbReference type="Gene3D" id="3.40.630.30">
    <property type="match status" value="1"/>
</dbReference>
<comment type="similarity">
    <text evidence="3">Belongs to the acetyltransferase family. RimJ subfamily.</text>
</comment>
<evidence type="ECO:0000256" key="2">
    <source>
        <dbReference type="ARBA" id="ARBA00023315"/>
    </source>
</evidence>
<dbReference type="GO" id="GO:0005737">
    <property type="term" value="C:cytoplasm"/>
    <property type="evidence" value="ECO:0007669"/>
    <property type="project" value="TreeGrafter"/>
</dbReference>
<dbReference type="Proteomes" id="UP000256977">
    <property type="component" value="Unassembled WGS sequence"/>
</dbReference>
<dbReference type="InterPro" id="IPR000182">
    <property type="entry name" value="GNAT_dom"/>
</dbReference>
<dbReference type="InterPro" id="IPR016181">
    <property type="entry name" value="Acyl_CoA_acyltransferase"/>
</dbReference>
<dbReference type="PROSITE" id="PS51186">
    <property type="entry name" value="GNAT"/>
    <property type="match status" value="1"/>
</dbReference>
<dbReference type="RefSeq" id="WP_116059692.1">
    <property type="nucleotide sequence ID" value="NZ_QRDZ01000003.1"/>
</dbReference>
<dbReference type="AlphaFoldDB" id="A0A3D9KJH8"/>
<evidence type="ECO:0000259" key="4">
    <source>
        <dbReference type="PROSITE" id="PS51186"/>
    </source>
</evidence>
<dbReference type="EMBL" id="QRDZ01000003">
    <property type="protein sequence ID" value="RED86585.1"/>
    <property type="molecule type" value="Genomic_DNA"/>
</dbReference>
<comment type="caution">
    <text evidence="5">The sequence shown here is derived from an EMBL/GenBank/DDBJ whole genome shotgun (WGS) entry which is preliminary data.</text>
</comment>
<dbReference type="InterPro" id="IPR051531">
    <property type="entry name" value="N-acetyltransferase"/>
</dbReference>
<dbReference type="PANTHER" id="PTHR43792:SF8">
    <property type="entry name" value="[RIBOSOMAL PROTEIN US5]-ALANINE N-ACETYLTRANSFERASE"/>
    <property type="match status" value="1"/>
</dbReference>
<dbReference type="OrthoDB" id="9795206at2"/>
<evidence type="ECO:0000256" key="3">
    <source>
        <dbReference type="ARBA" id="ARBA00038502"/>
    </source>
</evidence>
<dbReference type="SUPFAM" id="SSF55729">
    <property type="entry name" value="Acyl-CoA N-acyltransferases (Nat)"/>
    <property type="match status" value="1"/>
</dbReference>
<name>A0A3D9KJH8_9BACL</name>
<dbReference type="PANTHER" id="PTHR43792">
    <property type="entry name" value="GNAT FAMILY, PUTATIVE (AFU_ORTHOLOGUE AFUA_3G00765)-RELATED-RELATED"/>
    <property type="match status" value="1"/>
</dbReference>
<feature type="domain" description="N-acetyltransferase" evidence="4">
    <location>
        <begin position="11"/>
        <end position="182"/>
    </location>
</feature>
<dbReference type="Pfam" id="PF13302">
    <property type="entry name" value="Acetyltransf_3"/>
    <property type="match status" value="1"/>
</dbReference>
<protein>
    <submittedName>
        <fullName evidence="5">Ribosomal-protein-alanine N-acetyltransferase</fullName>
    </submittedName>
</protein>